<evidence type="ECO:0000313" key="3">
    <source>
        <dbReference type="Proteomes" id="UP001190926"/>
    </source>
</evidence>
<dbReference type="SMART" id="SM00256">
    <property type="entry name" value="FBOX"/>
    <property type="match status" value="1"/>
</dbReference>
<dbReference type="InterPro" id="IPR036047">
    <property type="entry name" value="F-box-like_dom_sf"/>
</dbReference>
<dbReference type="InterPro" id="IPR017451">
    <property type="entry name" value="F-box-assoc_interact_dom"/>
</dbReference>
<dbReference type="AlphaFoldDB" id="A0AAD4JJN6"/>
<accession>A0AAD4JJN6</accession>
<dbReference type="Pfam" id="PF08268">
    <property type="entry name" value="FBA_3"/>
    <property type="match status" value="1"/>
</dbReference>
<dbReference type="Pfam" id="PF12937">
    <property type="entry name" value="F-box-like"/>
    <property type="match status" value="1"/>
</dbReference>
<dbReference type="Gene3D" id="1.20.1280.50">
    <property type="match status" value="1"/>
</dbReference>
<dbReference type="SUPFAM" id="SSF81383">
    <property type="entry name" value="F-box domain"/>
    <property type="match status" value="1"/>
</dbReference>
<dbReference type="PANTHER" id="PTHR31672">
    <property type="entry name" value="BNACNNG10540D PROTEIN"/>
    <property type="match status" value="1"/>
</dbReference>
<dbReference type="InterPro" id="IPR013187">
    <property type="entry name" value="F-box-assoc_dom_typ3"/>
</dbReference>
<comment type="caution">
    <text evidence="2">The sequence shown here is derived from an EMBL/GenBank/DDBJ whole genome shotgun (WGS) entry which is preliminary data.</text>
</comment>
<organism evidence="2 3">
    <name type="scientific">Perilla frutescens var. hirtella</name>
    <name type="common">Perilla citriodora</name>
    <name type="synonym">Perilla setoyensis</name>
    <dbReference type="NCBI Taxonomy" id="608512"/>
    <lineage>
        <taxon>Eukaryota</taxon>
        <taxon>Viridiplantae</taxon>
        <taxon>Streptophyta</taxon>
        <taxon>Embryophyta</taxon>
        <taxon>Tracheophyta</taxon>
        <taxon>Spermatophyta</taxon>
        <taxon>Magnoliopsida</taxon>
        <taxon>eudicotyledons</taxon>
        <taxon>Gunneridae</taxon>
        <taxon>Pentapetalae</taxon>
        <taxon>asterids</taxon>
        <taxon>lamiids</taxon>
        <taxon>Lamiales</taxon>
        <taxon>Lamiaceae</taxon>
        <taxon>Nepetoideae</taxon>
        <taxon>Elsholtzieae</taxon>
        <taxon>Perilla</taxon>
    </lineage>
</organism>
<dbReference type="InterPro" id="IPR050796">
    <property type="entry name" value="SCF_F-box_component"/>
</dbReference>
<dbReference type="NCBIfam" id="TIGR01640">
    <property type="entry name" value="F_box_assoc_1"/>
    <property type="match status" value="1"/>
</dbReference>
<sequence length="369" mass="42982">MVGGLNSRTRPYYHRMCKKVSSKNIESLPDELLFDILLRLSVEDLYERARLVCRRWSHIIHSDAFVNTHLHHSTFGLVISEIYGWRNRNLIYVSVTKPGRIEISELICKFRTAWSSCNGLVLELKSSLNILNPATKQTFLLPPFPYECKFGFTGSSGIAYSAASMKYKVVQPHLLRGGSQRMRLGILTVGVDNSWRHVEVEHLPHNVRQLCYHTPLITEGFIHWAAERDNEKVLTMNVETEIITETNPPLPEAYLSTSTHKYYLSTGWYLTLLVRREDLMWEVWEMKSAESGEWRKQRHFQFACEHPEFIWPFGWVKYPEVLACHTGRARTLILYNLHKHEIDSTKELPSLTDDYKAVPHRNTLVWLSP</sequence>
<dbReference type="Proteomes" id="UP001190926">
    <property type="component" value="Unassembled WGS sequence"/>
</dbReference>
<protein>
    <recommendedName>
        <fullName evidence="1">F-box domain-containing protein</fullName>
    </recommendedName>
</protein>
<proteinExistence type="predicted"/>
<evidence type="ECO:0000259" key="1">
    <source>
        <dbReference type="PROSITE" id="PS50181"/>
    </source>
</evidence>
<keyword evidence="3" id="KW-1185">Reference proteome</keyword>
<evidence type="ECO:0000313" key="2">
    <source>
        <dbReference type="EMBL" id="KAH6835007.1"/>
    </source>
</evidence>
<gene>
    <name evidence="2" type="ORF">C2S53_003784</name>
</gene>
<feature type="domain" description="F-box" evidence="1">
    <location>
        <begin position="22"/>
        <end position="69"/>
    </location>
</feature>
<name>A0AAD4JJN6_PERFH</name>
<dbReference type="PROSITE" id="PS50181">
    <property type="entry name" value="FBOX"/>
    <property type="match status" value="1"/>
</dbReference>
<dbReference type="InterPro" id="IPR001810">
    <property type="entry name" value="F-box_dom"/>
</dbReference>
<reference evidence="2 3" key="1">
    <citation type="journal article" date="2021" name="Nat. Commun.">
        <title>Incipient diploidization of the medicinal plant Perilla within 10,000 years.</title>
        <authorList>
            <person name="Zhang Y."/>
            <person name="Shen Q."/>
            <person name="Leng L."/>
            <person name="Zhang D."/>
            <person name="Chen S."/>
            <person name="Shi Y."/>
            <person name="Ning Z."/>
            <person name="Chen S."/>
        </authorList>
    </citation>
    <scope>NUCLEOTIDE SEQUENCE [LARGE SCALE GENOMIC DNA]</scope>
    <source>
        <strain evidence="3">cv. PC099</strain>
    </source>
</reference>
<dbReference type="EMBL" id="SDAM02000041">
    <property type="protein sequence ID" value="KAH6835007.1"/>
    <property type="molecule type" value="Genomic_DNA"/>
</dbReference>
<dbReference type="PANTHER" id="PTHR31672:SF11">
    <property type="entry name" value="F-BOX PROTEIN CPR1-LIKE ISOFORM X2"/>
    <property type="match status" value="1"/>
</dbReference>